<keyword evidence="1" id="KW-0472">Membrane</keyword>
<feature type="transmembrane region" description="Helical" evidence="1">
    <location>
        <begin position="109"/>
        <end position="131"/>
    </location>
</feature>
<dbReference type="Proteomes" id="UP000567179">
    <property type="component" value="Unassembled WGS sequence"/>
</dbReference>
<protein>
    <submittedName>
        <fullName evidence="2">Uncharacterized protein</fullName>
    </submittedName>
</protein>
<keyword evidence="1" id="KW-1133">Transmembrane helix</keyword>
<reference evidence="2 3" key="1">
    <citation type="journal article" date="2020" name="ISME J.">
        <title>Uncovering the hidden diversity of litter-decomposition mechanisms in mushroom-forming fungi.</title>
        <authorList>
            <person name="Floudas D."/>
            <person name="Bentzer J."/>
            <person name="Ahren D."/>
            <person name="Johansson T."/>
            <person name="Persson P."/>
            <person name="Tunlid A."/>
        </authorList>
    </citation>
    <scope>NUCLEOTIDE SEQUENCE [LARGE SCALE GENOMIC DNA]</scope>
    <source>
        <strain evidence="2 3">CBS 101986</strain>
    </source>
</reference>
<dbReference type="EMBL" id="JAACJJ010000015">
    <property type="protein sequence ID" value="KAF5324988.1"/>
    <property type="molecule type" value="Genomic_DNA"/>
</dbReference>
<evidence type="ECO:0000313" key="2">
    <source>
        <dbReference type="EMBL" id="KAF5324988.1"/>
    </source>
</evidence>
<dbReference type="AlphaFoldDB" id="A0A8H5F6F7"/>
<keyword evidence="1" id="KW-0812">Transmembrane</keyword>
<evidence type="ECO:0000313" key="3">
    <source>
        <dbReference type="Proteomes" id="UP000567179"/>
    </source>
</evidence>
<name>A0A8H5F6F7_9AGAR</name>
<dbReference type="OrthoDB" id="3153758at2759"/>
<proteinExistence type="predicted"/>
<gene>
    <name evidence="2" type="ORF">D9619_009557</name>
</gene>
<comment type="caution">
    <text evidence="2">The sequence shown here is derived from an EMBL/GenBank/DDBJ whole genome shotgun (WGS) entry which is preliminary data.</text>
</comment>
<accession>A0A8H5F6F7</accession>
<evidence type="ECO:0000256" key="1">
    <source>
        <dbReference type="SAM" id="Phobius"/>
    </source>
</evidence>
<sequence length="603" mass="70351">MCLRYQSIGTGAYYYQIWTQDQHGFRGPSAQPLAISGDGLVYGSCLQPSLAGIVLNYWSYADCKVGTGRPNDPPPSYGSLQGEGALLLPQHQDGSDNHDRSKATGRRKLAKFVIAAAVVGFASIVLVIQIFQPCRHMLQRQHWVDEIAAHDDLMKDHREHWAQEEADHERRRVIHSQELQKWIAEKAEMDQWKADLERKRGDIIWGDYRDLGCSKYSKRHHSATLTNVPAGLDPRKECELKPMYIYDRWTPPSWCEDPQLCGKTVGHWEVNSSLCKPYISRYEDHGCIRRGTRQYKATIHRKKRGHHYYRSTRTDMTARKQLSNGYMKNARKLVIAILLGCLCVSILAFRPCAHVLQRRRWDEEVSAHKRLIRDEAAELERGRASHALQQQRWKDEHEAHNRTMKDHRQHWEQEEADHERWRVDHLQEQRKWIAEKAEMDQWKADLKRKRRNIIWGDYRDLGCSKYSKRLHSATLANVPAGLDPKKECELKPMYIDNQWTLPSWCEDPQLCGKMIGHWEVDSGLCKPFIGKYEDHGCIRRGTRQYKGKLENIQDSDNWHKLCMTMSGFYDGIDLGHPYLCSACNSGRCGYWAEWNIEDRTCER</sequence>
<keyword evidence="3" id="KW-1185">Reference proteome</keyword>
<organism evidence="2 3">
    <name type="scientific">Psilocybe cf. subviscida</name>
    <dbReference type="NCBI Taxonomy" id="2480587"/>
    <lineage>
        <taxon>Eukaryota</taxon>
        <taxon>Fungi</taxon>
        <taxon>Dikarya</taxon>
        <taxon>Basidiomycota</taxon>
        <taxon>Agaricomycotina</taxon>
        <taxon>Agaricomycetes</taxon>
        <taxon>Agaricomycetidae</taxon>
        <taxon>Agaricales</taxon>
        <taxon>Agaricineae</taxon>
        <taxon>Strophariaceae</taxon>
        <taxon>Psilocybe</taxon>
    </lineage>
</organism>